<keyword evidence="3" id="KW-0813">Transport</keyword>
<dbReference type="GO" id="GO:0035673">
    <property type="term" value="F:oligopeptide transmembrane transporter activity"/>
    <property type="evidence" value="ECO:0007669"/>
    <property type="project" value="InterPro"/>
</dbReference>
<evidence type="ECO:0000256" key="8">
    <source>
        <dbReference type="ARBA" id="ARBA00023136"/>
    </source>
</evidence>
<sequence length="155" mass="17556">MPLVTPWFAQLNILVGSSLSHQRWPHVGNLPVLRMKTFTRAYPEVPEWWYGILFIITLSLSFVTYCVWDFMPWWGVILALAIAAFFVLPVGIVQAVTNQTSGLSIVTEYVIGYIFPGHAIANVTFKTYGYITNVQALTFVSDLKIGHYMKILHTS</sequence>
<dbReference type="NCBIfam" id="TIGR00728">
    <property type="entry name" value="OPT_sfam"/>
    <property type="match status" value="1"/>
</dbReference>
<comment type="similarity">
    <text evidence="2">Belongs to the oligopeptide OPT transporter family.</text>
</comment>
<comment type="subcellular location">
    <subcellularLocation>
        <location evidence="1">Membrane</location>
        <topology evidence="1">Multi-pass membrane protein</topology>
    </subcellularLocation>
</comment>
<evidence type="ECO:0008006" key="12">
    <source>
        <dbReference type="Google" id="ProtNLM"/>
    </source>
</evidence>
<reference evidence="10" key="1">
    <citation type="journal article" date="2020" name="Fungal Divers.">
        <title>Resolving the Mortierellaceae phylogeny through synthesis of multi-gene phylogenetics and phylogenomics.</title>
        <authorList>
            <person name="Vandepol N."/>
            <person name="Liber J."/>
            <person name="Desiro A."/>
            <person name="Na H."/>
            <person name="Kennedy M."/>
            <person name="Barry K."/>
            <person name="Grigoriev I.V."/>
            <person name="Miller A.N."/>
            <person name="O'Donnell K."/>
            <person name="Stajich J.E."/>
            <person name="Bonito G."/>
        </authorList>
    </citation>
    <scope>NUCLEOTIDE SEQUENCE</scope>
    <source>
        <strain evidence="10">NRRL 2769</strain>
    </source>
</reference>
<keyword evidence="7 9" id="KW-1133">Transmembrane helix</keyword>
<keyword evidence="6" id="KW-0653">Protein transport</keyword>
<organism evidence="10 11">
    <name type="scientific">Entomortierella chlamydospora</name>
    <dbReference type="NCBI Taxonomy" id="101097"/>
    <lineage>
        <taxon>Eukaryota</taxon>
        <taxon>Fungi</taxon>
        <taxon>Fungi incertae sedis</taxon>
        <taxon>Mucoromycota</taxon>
        <taxon>Mortierellomycotina</taxon>
        <taxon>Mortierellomycetes</taxon>
        <taxon>Mortierellales</taxon>
        <taxon>Mortierellaceae</taxon>
        <taxon>Entomortierella</taxon>
    </lineage>
</organism>
<keyword evidence="11" id="KW-1185">Reference proteome</keyword>
<evidence type="ECO:0000256" key="1">
    <source>
        <dbReference type="ARBA" id="ARBA00004141"/>
    </source>
</evidence>
<dbReference type="InterPro" id="IPR004648">
    <property type="entry name" value="Oligpept_transpt"/>
</dbReference>
<dbReference type="GO" id="GO:0015031">
    <property type="term" value="P:protein transport"/>
    <property type="evidence" value="ECO:0007669"/>
    <property type="project" value="UniProtKB-KW"/>
</dbReference>
<dbReference type="InterPro" id="IPR004813">
    <property type="entry name" value="OPT"/>
</dbReference>
<evidence type="ECO:0000256" key="3">
    <source>
        <dbReference type="ARBA" id="ARBA00022448"/>
    </source>
</evidence>
<evidence type="ECO:0000256" key="7">
    <source>
        <dbReference type="ARBA" id="ARBA00022989"/>
    </source>
</evidence>
<evidence type="ECO:0000313" key="10">
    <source>
        <dbReference type="EMBL" id="KAG0015919.1"/>
    </source>
</evidence>
<gene>
    <name evidence="10" type="ORF">BGZ80_009551</name>
</gene>
<accession>A0A9P6MWW5</accession>
<evidence type="ECO:0000313" key="11">
    <source>
        <dbReference type="Proteomes" id="UP000703661"/>
    </source>
</evidence>
<evidence type="ECO:0000256" key="5">
    <source>
        <dbReference type="ARBA" id="ARBA00022856"/>
    </source>
</evidence>
<evidence type="ECO:0000256" key="4">
    <source>
        <dbReference type="ARBA" id="ARBA00022692"/>
    </source>
</evidence>
<evidence type="ECO:0000256" key="9">
    <source>
        <dbReference type="SAM" id="Phobius"/>
    </source>
</evidence>
<name>A0A9P6MWW5_9FUNG</name>
<keyword evidence="8 9" id="KW-0472">Membrane</keyword>
<proteinExistence type="inferred from homology"/>
<dbReference type="GO" id="GO:0016020">
    <property type="term" value="C:membrane"/>
    <property type="evidence" value="ECO:0007669"/>
    <property type="project" value="UniProtKB-SubCell"/>
</dbReference>
<evidence type="ECO:0000256" key="2">
    <source>
        <dbReference type="ARBA" id="ARBA00008807"/>
    </source>
</evidence>
<protein>
    <recommendedName>
        <fullName evidence="12">Oligopeptide transporter</fullName>
    </recommendedName>
</protein>
<dbReference type="PANTHER" id="PTHR22601">
    <property type="entry name" value="ISP4 LIKE PROTEIN"/>
    <property type="match status" value="1"/>
</dbReference>
<feature type="transmembrane region" description="Helical" evidence="9">
    <location>
        <begin position="75"/>
        <end position="96"/>
    </location>
</feature>
<keyword evidence="5" id="KW-0571">Peptide transport</keyword>
<dbReference type="AlphaFoldDB" id="A0A9P6MWW5"/>
<comment type="caution">
    <text evidence="10">The sequence shown here is derived from an EMBL/GenBank/DDBJ whole genome shotgun (WGS) entry which is preliminary data.</text>
</comment>
<dbReference type="Proteomes" id="UP000703661">
    <property type="component" value="Unassembled WGS sequence"/>
</dbReference>
<dbReference type="EMBL" id="JAAAID010000583">
    <property type="protein sequence ID" value="KAG0015919.1"/>
    <property type="molecule type" value="Genomic_DNA"/>
</dbReference>
<dbReference type="Pfam" id="PF03169">
    <property type="entry name" value="OPT"/>
    <property type="match status" value="1"/>
</dbReference>
<evidence type="ECO:0000256" key="6">
    <source>
        <dbReference type="ARBA" id="ARBA00022927"/>
    </source>
</evidence>
<keyword evidence="4 9" id="KW-0812">Transmembrane</keyword>
<feature type="transmembrane region" description="Helical" evidence="9">
    <location>
        <begin position="48"/>
        <end position="68"/>
    </location>
</feature>